<evidence type="ECO:0000256" key="3">
    <source>
        <dbReference type="ARBA" id="ARBA00023163"/>
    </source>
</evidence>
<keyword evidence="2" id="KW-0238">DNA-binding</keyword>
<dbReference type="SUPFAM" id="SSF46689">
    <property type="entry name" value="Homeodomain-like"/>
    <property type="match status" value="1"/>
</dbReference>
<dbReference type="Gene3D" id="1.10.10.60">
    <property type="entry name" value="Homeodomain-like"/>
    <property type="match status" value="1"/>
</dbReference>
<sequence>MADFNFSFMGMDAKEQEMRLTRFERDLTAGKDICCLEGEVKAFPKILCKPFLMNYVGLIVCEKGYFCFDVDKKKFTARAGETVFLSEGNNFSIGELSDDLRVSILFYHIDPIREILGSSIVAMYLYTTLTPEPCYVWTSGEESDLARYIALLGRHRKSAQNPFDNHECKLLLLALTYRLCSIYSRRIIEEKNVAGHKIDTFIKLIRLIEKYYMQERGVAFYADKLCLSPKYLSALSKSVCGYTVQELVFRAIIRKSIFWLKNTNKSVQEISDDLNFPNASFFGTFFKKQTGLAPSYYRISAEE</sequence>
<evidence type="ECO:0000256" key="2">
    <source>
        <dbReference type="ARBA" id="ARBA00023125"/>
    </source>
</evidence>
<dbReference type="PANTHER" id="PTHR43280:SF32">
    <property type="entry name" value="TRANSCRIPTIONAL REGULATORY PROTEIN"/>
    <property type="match status" value="1"/>
</dbReference>
<dbReference type="PROSITE" id="PS01124">
    <property type="entry name" value="HTH_ARAC_FAMILY_2"/>
    <property type="match status" value="1"/>
</dbReference>
<dbReference type="SMART" id="SM00342">
    <property type="entry name" value="HTH_ARAC"/>
    <property type="match status" value="1"/>
</dbReference>
<comment type="caution">
    <text evidence="5">The sequence shown here is derived from an EMBL/GenBank/DDBJ whole genome shotgun (WGS) entry which is preliminary data.</text>
</comment>
<proteinExistence type="predicted"/>
<evidence type="ECO:0000259" key="4">
    <source>
        <dbReference type="PROSITE" id="PS01124"/>
    </source>
</evidence>
<feature type="domain" description="HTH araC/xylS-type" evidence="4">
    <location>
        <begin position="202"/>
        <end position="300"/>
    </location>
</feature>
<keyword evidence="3" id="KW-0804">Transcription</keyword>
<dbReference type="AlphaFoldDB" id="R6D6Z9"/>
<dbReference type="InterPro" id="IPR018060">
    <property type="entry name" value="HTH_AraC"/>
</dbReference>
<evidence type="ECO:0000313" key="5">
    <source>
        <dbReference type="EMBL" id="CDA73647.1"/>
    </source>
</evidence>
<evidence type="ECO:0000313" key="6">
    <source>
        <dbReference type="Proteomes" id="UP000018362"/>
    </source>
</evidence>
<dbReference type="GO" id="GO:0003700">
    <property type="term" value="F:DNA-binding transcription factor activity"/>
    <property type="evidence" value="ECO:0007669"/>
    <property type="project" value="InterPro"/>
</dbReference>
<dbReference type="GO" id="GO:0043565">
    <property type="term" value="F:sequence-specific DNA binding"/>
    <property type="evidence" value="ECO:0007669"/>
    <property type="project" value="InterPro"/>
</dbReference>
<protein>
    <submittedName>
        <fullName evidence="5">Transcriptional regulator AraC family</fullName>
    </submittedName>
</protein>
<dbReference type="InterPro" id="IPR009057">
    <property type="entry name" value="Homeodomain-like_sf"/>
</dbReference>
<reference evidence="5" key="1">
    <citation type="submission" date="2012-11" db="EMBL/GenBank/DDBJ databases">
        <title>Dependencies among metagenomic species, viruses, plasmids and units of genetic variation.</title>
        <authorList>
            <person name="Nielsen H.B."/>
            <person name="Almeida M."/>
            <person name="Juncker A.S."/>
            <person name="Rasmussen S."/>
            <person name="Li J."/>
            <person name="Sunagawa S."/>
            <person name="Plichta D."/>
            <person name="Gautier L."/>
            <person name="Le Chatelier E."/>
            <person name="Peletier E."/>
            <person name="Bonde I."/>
            <person name="Nielsen T."/>
            <person name="Manichanh C."/>
            <person name="Arumugam M."/>
            <person name="Batto J."/>
            <person name="Santos M.B.Q.D."/>
            <person name="Blom N."/>
            <person name="Borruel N."/>
            <person name="Burgdorf K.S."/>
            <person name="Boumezbeur F."/>
            <person name="Casellas F."/>
            <person name="Dore J."/>
            <person name="Guarner F."/>
            <person name="Hansen T."/>
            <person name="Hildebrand F."/>
            <person name="Kaas R.S."/>
            <person name="Kennedy S."/>
            <person name="Kristiansen K."/>
            <person name="Kultima J.R."/>
            <person name="Leonard P."/>
            <person name="Levenez F."/>
            <person name="Lund O."/>
            <person name="Moumen B."/>
            <person name="Le Paslier D."/>
            <person name="Pons N."/>
            <person name="Pedersen O."/>
            <person name="Prifti E."/>
            <person name="Qin J."/>
            <person name="Raes J."/>
            <person name="Tap J."/>
            <person name="Tims S."/>
            <person name="Ussery D.W."/>
            <person name="Yamada T."/>
            <person name="MetaHit consortium"/>
            <person name="Renault P."/>
            <person name="Sicheritz-Ponten T."/>
            <person name="Bork P."/>
            <person name="Wang J."/>
            <person name="Brunak S."/>
            <person name="Ehrlich S.D."/>
        </authorList>
    </citation>
    <scope>NUCLEOTIDE SEQUENCE [LARGE SCALE GENOMIC DNA]</scope>
</reference>
<keyword evidence="1" id="KW-0805">Transcription regulation</keyword>
<evidence type="ECO:0000256" key="1">
    <source>
        <dbReference type="ARBA" id="ARBA00023015"/>
    </source>
</evidence>
<accession>R6D6Z9</accession>
<dbReference type="PANTHER" id="PTHR43280">
    <property type="entry name" value="ARAC-FAMILY TRANSCRIPTIONAL REGULATOR"/>
    <property type="match status" value="1"/>
</dbReference>
<name>R6D6Z9_9BACT</name>
<gene>
    <name evidence="5" type="ORF">BN509_01056</name>
</gene>
<dbReference type="Proteomes" id="UP000018362">
    <property type="component" value="Unassembled WGS sequence"/>
</dbReference>
<dbReference type="EMBL" id="CBCJ010000254">
    <property type="protein sequence ID" value="CDA73647.1"/>
    <property type="molecule type" value="Genomic_DNA"/>
</dbReference>
<dbReference type="Pfam" id="PF12833">
    <property type="entry name" value="HTH_18"/>
    <property type="match status" value="1"/>
</dbReference>
<organism evidence="5 6">
    <name type="scientific">Phocaeicola coprocola CAG:162</name>
    <dbReference type="NCBI Taxonomy" id="1263040"/>
    <lineage>
        <taxon>Bacteria</taxon>
        <taxon>Pseudomonadati</taxon>
        <taxon>Bacteroidota</taxon>
        <taxon>Bacteroidia</taxon>
        <taxon>Bacteroidales</taxon>
        <taxon>Bacteroidaceae</taxon>
        <taxon>Phocaeicola</taxon>
    </lineage>
</organism>